<accession>T0ZQ23</accession>
<dbReference type="PROSITE" id="PS00571">
    <property type="entry name" value="AMIDASES"/>
    <property type="match status" value="1"/>
</dbReference>
<evidence type="ECO:0000256" key="1">
    <source>
        <dbReference type="SAM" id="MobiDB-lite"/>
    </source>
</evidence>
<protein>
    <submittedName>
        <fullName evidence="3">Glutamyl-tRNA(Gln) amidotransferase subunit A</fullName>
    </submittedName>
</protein>
<dbReference type="PANTHER" id="PTHR46310:SF7">
    <property type="entry name" value="AMIDASE 1"/>
    <property type="match status" value="1"/>
</dbReference>
<name>T0ZQ23_9ZZZZ</name>
<proteinExistence type="predicted"/>
<dbReference type="GO" id="GO:0016740">
    <property type="term" value="F:transferase activity"/>
    <property type="evidence" value="ECO:0007669"/>
    <property type="project" value="UniProtKB-KW"/>
</dbReference>
<feature type="domain" description="Amidase" evidence="2">
    <location>
        <begin position="24"/>
        <end position="196"/>
    </location>
</feature>
<dbReference type="SUPFAM" id="SSF75304">
    <property type="entry name" value="Amidase signature (AS) enzymes"/>
    <property type="match status" value="1"/>
</dbReference>
<sequence>MERRRPSTATTAWIPGRRVRGDPKSPGPLSGHRFAVKDLIDVAGATTTAGNPDWARTHPRPRTTAPVVERLLRSGAALVGKTICDELAFGLEGKNIHYGTPLNPRAPDCLPGGSSSGSASAVARGWVDFALGTDTGGSVRVPASYCGIFGFRPTHGRIPMRGIVPLAPEYDTLGWFARDAATLARVGTTLFGSTEDRLVGSIAVARDAFDLLPEAEHQRLMSIVEHRFPQRRTVTVFTGGRKPWLDAYRFRQGRSAWSLHGPWIERLHPRFAPEIAERFAAAARVTRAEARWADRTAVALARSVHRLLGEDRLLIVPAAPTAALPRESPRRLPMPLYREVALPLGAIAGHSGCPEAVVPVGECDGRPIGLGFVAPRGWDVPLLRW</sequence>
<comment type="caution">
    <text evidence="3">The sequence shown here is derived from an EMBL/GenBank/DDBJ whole genome shotgun (WGS) entry which is preliminary data.</text>
</comment>
<reference evidence="3" key="2">
    <citation type="journal article" date="2014" name="ISME J.">
        <title>Microbial stratification in low pH oxic and suboxic macroscopic growths along an acid mine drainage.</title>
        <authorList>
            <person name="Mendez-Garcia C."/>
            <person name="Mesa V."/>
            <person name="Sprenger R.R."/>
            <person name="Richter M."/>
            <person name="Diez M.S."/>
            <person name="Solano J."/>
            <person name="Bargiela R."/>
            <person name="Golyshina O.V."/>
            <person name="Manteca A."/>
            <person name="Ramos J.L."/>
            <person name="Gallego J.R."/>
            <person name="Llorente I."/>
            <person name="Martins Dos Santos V.A."/>
            <person name="Jensen O.N."/>
            <person name="Pelaez A.I."/>
            <person name="Sanchez J."/>
            <person name="Ferrer M."/>
        </authorList>
    </citation>
    <scope>NUCLEOTIDE SEQUENCE</scope>
</reference>
<organism evidence="3">
    <name type="scientific">mine drainage metagenome</name>
    <dbReference type="NCBI Taxonomy" id="410659"/>
    <lineage>
        <taxon>unclassified sequences</taxon>
        <taxon>metagenomes</taxon>
        <taxon>ecological metagenomes</taxon>
    </lineage>
</organism>
<dbReference type="NCBIfam" id="NF006169">
    <property type="entry name" value="PRK08310.1"/>
    <property type="match status" value="1"/>
</dbReference>
<dbReference type="EMBL" id="AUZY01011983">
    <property type="protein sequence ID" value="EQD31910.1"/>
    <property type="molecule type" value="Genomic_DNA"/>
</dbReference>
<keyword evidence="3" id="KW-0808">Transferase</keyword>
<dbReference type="InterPro" id="IPR023631">
    <property type="entry name" value="Amidase_dom"/>
</dbReference>
<evidence type="ECO:0000259" key="2">
    <source>
        <dbReference type="Pfam" id="PF01425"/>
    </source>
</evidence>
<dbReference type="InterPro" id="IPR036928">
    <property type="entry name" value="AS_sf"/>
</dbReference>
<reference evidence="3" key="1">
    <citation type="submission" date="2013-08" db="EMBL/GenBank/DDBJ databases">
        <authorList>
            <person name="Mendez C."/>
            <person name="Richter M."/>
            <person name="Ferrer M."/>
            <person name="Sanchez J."/>
        </authorList>
    </citation>
    <scope>NUCLEOTIDE SEQUENCE</scope>
</reference>
<feature type="non-terminal residue" evidence="3">
    <location>
        <position position="385"/>
    </location>
</feature>
<gene>
    <name evidence="3" type="ORF">B1B_17927</name>
</gene>
<dbReference type="InterPro" id="IPR020556">
    <property type="entry name" value="Amidase_CS"/>
</dbReference>
<dbReference type="AlphaFoldDB" id="T0ZQ23"/>
<feature type="region of interest" description="Disordered" evidence="1">
    <location>
        <begin position="1"/>
        <end position="31"/>
    </location>
</feature>
<dbReference type="PANTHER" id="PTHR46310">
    <property type="entry name" value="AMIDASE 1"/>
    <property type="match status" value="1"/>
</dbReference>
<dbReference type="Pfam" id="PF01425">
    <property type="entry name" value="Amidase"/>
    <property type="match status" value="1"/>
</dbReference>
<dbReference type="Gene3D" id="3.90.1300.10">
    <property type="entry name" value="Amidase signature (AS) domain"/>
    <property type="match status" value="1"/>
</dbReference>
<evidence type="ECO:0000313" key="3">
    <source>
        <dbReference type="EMBL" id="EQD31910.1"/>
    </source>
</evidence>